<reference evidence="2 3" key="1">
    <citation type="journal article" date="2019" name="Commun. Biol.">
        <title>The bagworm genome reveals a unique fibroin gene that provides high tensile strength.</title>
        <authorList>
            <person name="Kono N."/>
            <person name="Nakamura H."/>
            <person name="Ohtoshi R."/>
            <person name="Tomita M."/>
            <person name="Numata K."/>
            <person name="Arakawa K."/>
        </authorList>
    </citation>
    <scope>NUCLEOTIDE SEQUENCE [LARGE SCALE GENOMIC DNA]</scope>
</reference>
<evidence type="ECO:0000313" key="2">
    <source>
        <dbReference type="EMBL" id="GBP36230.1"/>
    </source>
</evidence>
<sequence>MRSAQHQLQRLHSLYKDQQSFFPLEFSTPNAATPKSFSVLQSYEKKSIKHRSTNKGLTMHLRRYAPVSRRVADLRGDRRCGPELEKDTGLGCDVNYVSLLLFPDRDSGTSTRSFDGTLSHDGGTSRFKT</sequence>
<name>A0A4C1VCH5_EUMVA</name>
<feature type="region of interest" description="Disordered" evidence="1">
    <location>
        <begin position="106"/>
        <end position="129"/>
    </location>
</feature>
<comment type="caution">
    <text evidence="2">The sequence shown here is derived from an EMBL/GenBank/DDBJ whole genome shotgun (WGS) entry which is preliminary data.</text>
</comment>
<organism evidence="2 3">
    <name type="scientific">Eumeta variegata</name>
    <name type="common">Bagworm moth</name>
    <name type="synonym">Eumeta japonica</name>
    <dbReference type="NCBI Taxonomy" id="151549"/>
    <lineage>
        <taxon>Eukaryota</taxon>
        <taxon>Metazoa</taxon>
        <taxon>Ecdysozoa</taxon>
        <taxon>Arthropoda</taxon>
        <taxon>Hexapoda</taxon>
        <taxon>Insecta</taxon>
        <taxon>Pterygota</taxon>
        <taxon>Neoptera</taxon>
        <taxon>Endopterygota</taxon>
        <taxon>Lepidoptera</taxon>
        <taxon>Glossata</taxon>
        <taxon>Ditrysia</taxon>
        <taxon>Tineoidea</taxon>
        <taxon>Psychidae</taxon>
        <taxon>Oiketicinae</taxon>
        <taxon>Eumeta</taxon>
    </lineage>
</organism>
<dbReference type="AlphaFoldDB" id="A0A4C1VCH5"/>
<evidence type="ECO:0000256" key="1">
    <source>
        <dbReference type="SAM" id="MobiDB-lite"/>
    </source>
</evidence>
<dbReference type="Proteomes" id="UP000299102">
    <property type="component" value="Unassembled WGS sequence"/>
</dbReference>
<accession>A0A4C1VCH5</accession>
<dbReference type="EMBL" id="BGZK01000316">
    <property type="protein sequence ID" value="GBP36230.1"/>
    <property type="molecule type" value="Genomic_DNA"/>
</dbReference>
<gene>
    <name evidence="2" type="ORF">EVAR_85477_1</name>
</gene>
<protein>
    <submittedName>
        <fullName evidence="2">Uncharacterized protein</fullName>
    </submittedName>
</protein>
<proteinExistence type="predicted"/>
<keyword evidence="3" id="KW-1185">Reference proteome</keyword>
<evidence type="ECO:0000313" key="3">
    <source>
        <dbReference type="Proteomes" id="UP000299102"/>
    </source>
</evidence>